<keyword evidence="4" id="KW-0378">Hydrolase</keyword>
<feature type="transmembrane region" description="Helical" evidence="7">
    <location>
        <begin position="107"/>
        <end position="126"/>
    </location>
</feature>
<keyword evidence="10" id="KW-1185">Reference proteome</keyword>
<evidence type="ECO:0000256" key="1">
    <source>
        <dbReference type="ARBA" id="ARBA00004141"/>
    </source>
</evidence>
<evidence type="ECO:0000256" key="7">
    <source>
        <dbReference type="SAM" id="Phobius"/>
    </source>
</evidence>
<keyword evidence="9" id="KW-0645">Protease</keyword>
<keyword evidence="6 7" id="KW-0472">Membrane</keyword>
<dbReference type="Gene3D" id="1.20.1540.10">
    <property type="entry name" value="Rhomboid-like"/>
    <property type="match status" value="1"/>
</dbReference>
<evidence type="ECO:0000313" key="9">
    <source>
        <dbReference type="EMBL" id="MBC5779260.1"/>
    </source>
</evidence>
<dbReference type="SUPFAM" id="SSF144091">
    <property type="entry name" value="Rhomboid-like"/>
    <property type="match status" value="1"/>
</dbReference>
<evidence type="ECO:0000256" key="6">
    <source>
        <dbReference type="ARBA" id="ARBA00023136"/>
    </source>
</evidence>
<comment type="caution">
    <text evidence="9">The sequence shown here is derived from an EMBL/GenBank/DDBJ whole genome shotgun (WGS) entry which is preliminary data.</text>
</comment>
<feature type="transmembrane region" description="Helical" evidence="7">
    <location>
        <begin position="25"/>
        <end position="44"/>
    </location>
</feature>
<dbReference type="Pfam" id="PF01694">
    <property type="entry name" value="Rhomboid"/>
    <property type="match status" value="1"/>
</dbReference>
<feature type="transmembrane region" description="Helical" evidence="7">
    <location>
        <begin position="163"/>
        <end position="181"/>
    </location>
</feature>
<dbReference type="InterPro" id="IPR050925">
    <property type="entry name" value="Rhomboid_protease_S54"/>
</dbReference>
<sequence length="218" mass="23802">MNCCDSRIKQDEKRSGVEELKKEPVTVFLILVNVLVFLVVEFTGGTENTGHMLQCGAAYTPAVINGEFYRLFTSMFLHFGPRHLGNNMLVLFVLGGRMERTAGRIKYLLIYLLGGIGGNILSMFLEMGTGEFGVSAGASGAVFAVMGAMVYAVIRGRGRLEDLSLRQILIMTGFSLYFGFASEGVDNAAHVGGMICGFLLCMLLYHPGKSLRNSEDLF</sequence>
<dbReference type="RefSeq" id="WP_019160535.1">
    <property type="nucleotide sequence ID" value="NZ_JACOQG010000007.1"/>
</dbReference>
<proteinExistence type="inferred from homology"/>
<dbReference type="InterPro" id="IPR022764">
    <property type="entry name" value="Peptidase_S54_rhomboid_dom"/>
</dbReference>
<dbReference type="GO" id="GO:0006508">
    <property type="term" value="P:proteolysis"/>
    <property type="evidence" value="ECO:0007669"/>
    <property type="project" value="UniProtKB-KW"/>
</dbReference>
<reference evidence="9 10" key="1">
    <citation type="submission" date="2020-08" db="EMBL/GenBank/DDBJ databases">
        <title>Genome public.</title>
        <authorList>
            <person name="Liu C."/>
            <person name="Sun Q."/>
        </authorList>
    </citation>
    <scope>NUCLEOTIDE SEQUENCE [LARGE SCALE GENOMIC DNA]</scope>
    <source>
        <strain evidence="9 10">M29</strain>
    </source>
</reference>
<feature type="transmembrane region" description="Helical" evidence="7">
    <location>
        <begin position="187"/>
        <end position="205"/>
    </location>
</feature>
<name>A0ABR7IGX2_9FIRM</name>
<dbReference type="GO" id="GO:0008233">
    <property type="term" value="F:peptidase activity"/>
    <property type="evidence" value="ECO:0007669"/>
    <property type="project" value="UniProtKB-KW"/>
</dbReference>
<accession>A0ABR7IGX2</accession>
<dbReference type="Proteomes" id="UP000649826">
    <property type="component" value="Unassembled WGS sequence"/>
</dbReference>
<evidence type="ECO:0000256" key="5">
    <source>
        <dbReference type="ARBA" id="ARBA00022989"/>
    </source>
</evidence>
<protein>
    <submittedName>
        <fullName evidence="9">Rhomboid family intramembrane serine protease</fullName>
    </submittedName>
</protein>
<evidence type="ECO:0000256" key="3">
    <source>
        <dbReference type="ARBA" id="ARBA00022692"/>
    </source>
</evidence>
<evidence type="ECO:0000256" key="2">
    <source>
        <dbReference type="ARBA" id="ARBA00009045"/>
    </source>
</evidence>
<dbReference type="InterPro" id="IPR035952">
    <property type="entry name" value="Rhomboid-like_sf"/>
</dbReference>
<evidence type="ECO:0000256" key="4">
    <source>
        <dbReference type="ARBA" id="ARBA00022801"/>
    </source>
</evidence>
<keyword evidence="3 7" id="KW-0812">Transmembrane</keyword>
<keyword evidence="5 7" id="KW-1133">Transmembrane helix</keyword>
<feature type="transmembrane region" description="Helical" evidence="7">
    <location>
        <begin position="132"/>
        <end position="154"/>
    </location>
</feature>
<comment type="similarity">
    <text evidence="2">Belongs to the peptidase S54 family.</text>
</comment>
<feature type="domain" description="Peptidase S54 rhomboid" evidence="8">
    <location>
        <begin position="66"/>
        <end position="205"/>
    </location>
</feature>
<dbReference type="EMBL" id="JACOQG010000007">
    <property type="protein sequence ID" value="MBC5779260.1"/>
    <property type="molecule type" value="Genomic_DNA"/>
</dbReference>
<evidence type="ECO:0000259" key="8">
    <source>
        <dbReference type="Pfam" id="PF01694"/>
    </source>
</evidence>
<dbReference type="PANTHER" id="PTHR43731">
    <property type="entry name" value="RHOMBOID PROTEASE"/>
    <property type="match status" value="1"/>
</dbReference>
<gene>
    <name evidence="9" type="ORF">H8Z82_06245</name>
</gene>
<dbReference type="PANTHER" id="PTHR43731:SF14">
    <property type="entry name" value="PRESENILIN-ASSOCIATED RHOMBOID-LIKE PROTEIN, MITOCHONDRIAL"/>
    <property type="match status" value="1"/>
</dbReference>
<organism evidence="9 10">
    <name type="scientific">Blautia difficilis</name>
    <dbReference type="NCBI Taxonomy" id="2763027"/>
    <lineage>
        <taxon>Bacteria</taxon>
        <taxon>Bacillati</taxon>
        <taxon>Bacillota</taxon>
        <taxon>Clostridia</taxon>
        <taxon>Lachnospirales</taxon>
        <taxon>Lachnospiraceae</taxon>
        <taxon>Blautia</taxon>
    </lineage>
</organism>
<evidence type="ECO:0000313" key="10">
    <source>
        <dbReference type="Proteomes" id="UP000649826"/>
    </source>
</evidence>
<comment type="subcellular location">
    <subcellularLocation>
        <location evidence="1">Membrane</location>
        <topology evidence="1">Multi-pass membrane protein</topology>
    </subcellularLocation>
</comment>